<organism evidence="4 5">
    <name type="scientific">Chara braunii</name>
    <name type="common">Braun's stonewort</name>
    <dbReference type="NCBI Taxonomy" id="69332"/>
    <lineage>
        <taxon>Eukaryota</taxon>
        <taxon>Viridiplantae</taxon>
        <taxon>Streptophyta</taxon>
        <taxon>Charophyceae</taxon>
        <taxon>Charales</taxon>
        <taxon>Characeae</taxon>
        <taxon>Chara</taxon>
    </lineage>
</organism>
<evidence type="ECO:0000256" key="1">
    <source>
        <dbReference type="ARBA" id="ARBA00023268"/>
    </source>
</evidence>
<evidence type="ECO:0000259" key="2">
    <source>
        <dbReference type="Pfam" id="PF00078"/>
    </source>
</evidence>
<dbReference type="EMBL" id="BFEA01000098">
    <property type="protein sequence ID" value="GBG68285.1"/>
    <property type="molecule type" value="Genomic_DNA"/>
</dbReference>
<dbReference type="InterPro" id="IPR050951">
    <property type="entry name" value="Retrovirus_Pol_polyprotein"/>
</dbReference>
<dbReference type="Pfam" id="PF00078">
    <property type="entry name" value="RVT_1"/>
    <property type="match status" value="1"/>
</dbReference>
<name>A0A388KE04_CHABU</name>
<dbReference type="FunFam" id="3.30.70.270:FF:000020">
    <property type="entry name" value="Transposon Tf2-6 polyprotein-like Protein"/>
    <property type="match status" value="1"/>
</dbReference>
<dbReference type="InterPro" id="IPR043128">
    <property type="entry name" value="Rev_trsase/Diguanyl_cyclase"/>
</dbReference>
<dbReference type="CDD" id="cd01647">
    <property type="entry name" value="RT_LTR"/>
    <property type="match status" value="1"/>
</dbReference>
<dbReference type="InterPro" id="IPR041577">
    <property type="entry name" value="RT_RNaseH_2"/>
</dbReference>
<dbReference type="Proteomes" id="UP000265515">
    <property type="component" value="Unassembled WGS sequence"/>
</dbReference>
<dbReference type="OrthoDB" id="910080at2759"/>
<protein>
    <submittedName>
        <fullName evidence="4">Uncharacterized protein</fullName>
    </submittedName>
</protein>
<gene>
    <name evidence="4" type="ORF">CBR_g2832</name>
</gene>
<dbReference type="InterPro" id="IPR043502">
    <property type="entry name" value="DNA/RNA_pol_sf"/>
</dbReference>
<evidence type="ECO:0000313" key="4">
    <source>
        <dbReference type="EMBL" id="GBG68285.1"/>
    </source>
</evidence>
<dbReference type="PANTHER" id="PTHR37984:SF5">
    <property type="entry name" value="PROTEIN NYNRIN-LIKE"/>
    <property type="match status" value="1"/>
</dbReference>
<proteinExistence type="predicted"/>
<dbReference type="PANTHER" id="PTHR37984">
    <property type="entry name" value="PROTEIN CBG26694"/>
    <property type="match status" value="1"/>
</dbReference>
<keyword evidence="1" id="KW-0511">Multifunctional enzyme</keyword>
<dbReference type="Gene3D" id="3.30.70.270">
    <property type="match status" value="3"/>
</dbReference>
<dbReference type="Gramene" id="GBG68285">
    <property type="protein sequence ID" value="GBG68285"/>
    <property type="gene ID" value="CBR_g2832"/>
</dbReference>
<feature type="domain" description="Reverse transcriptase/retrotransposon-derived protein RNase H-like" evidence="3">
    <location>
        <begin position="351"/>
        <end position="401"/>
    </location>
</feature>
<dbReference type="Gene3D" id="3.10.10.10">
    <property type="entry name" value="HIV Type 1 Reverse Transcriptase, subunit A, domain 1"/>
    <property type="match status" value="1"/>
</dbReference>
<sequence length="402" mass="45928">MSWLQSEDHPVNFYRRTVHIRDQNGVLVSCTVPPPHPSISCHVLSAASIRASIMRDDIKEMGVCFLHALPSHDIPSTDSSLDPRITELLDAYGDVFEAPHGIVPDRPIRHEIIQVGAVPLRGCIYRMSEEELSVLRAQLDDLLEKGWIRPSSSPYCAPVLFVRKKNMDLRLCTDYRKLNAQTVKNVGPLSCIDDLLERLGGAKFFSKPDLKSGYHQLEIRQEDRYKTAFNRFVLIYLDNILVYNRSLDEHVKHIGTVLEPLRQVKYKVNRGKYKFARQELEYLGNYVTLQGIRLLADKIEAIRVWPEPPNTTDVRSFMGLAGYYQRFITRYSRIAAPLTRLQSPKVPFVFDDDPRRSFQALKTTMLMAHVLSIYDPTLPTRVTTDASGYDIGAVLEQHDGDD</sequence>
<keyword evidence="5" id="KW-1185">Reference proteome</keyword>
<feature type="domain" description="Reverse transcriptase" evidence="2">
    <location>
        <begin position="232"/>
        <end position="284"/>
    </location>
</feature>
<dbReference type="SUPFAM" id="SSF56672">
    <property type="entry name" value="DNA/RNA polymerases"/>
    <property type="match status" value="1"/>
</dbReference>
<evidence type="ECO:0000259" key="3">
    <source>
        <dbReference type="Pfam" id="PF17919"/>
    </source>
</evidence>
<dbReference type="Pfam" id="PF17919">
    <property type="entry name" value="RT_RNaseH_2"/>
    <property type="match status" value="1"/>
</dbReference>
<dbReference type="AlphaFoldDB" id="A0A388KE04"/>
<dbReference type="OMA" id="ASEINYH"/>
<accession>A0A388KE04</accession>
<dbReference type="FunFam" id="3.30.70.270:FF:000003">
    <property type="entry name" value="Transposon Ty3-G Gag-Pol polyprotein"/>
    <property type="match status" value="1"/>
</dbReference>
<dbReference type="GO" id="GO:0003824">
    <property type="term" value="F:catalytic activity"/>
    <property type="evidence" value="ECO:0007669"/>
    <property type="project" value="UniProtKB-KW"/>
</dbReference>
<reference evidence="4 5" key="1">
    <citation type="journal article" date="2018" name="Cell">
        <title>The Chara Genome: Secondary Complexity and Implications for Plant Terrestrialization.</title>
        <authorList>
            <person name="Nishiyama T."/>
            <person name="Sakayama H."/>
            <person name="Vries J.D."/>
            <person name="Buschmann H."/>
            <person name="Saint-Marcoux D."/>
            <person name="Ullrich K.K."/>
            <person name="Haas F.B."/>
            <person name="Vanderstraeten L."/>
            <person name="Becker D."/>
            <person name="Lang D."/>
            <person name="Vosolsobe S."/>
            <person name="Rombauts S."/>
            <person name="Wilhelmsson P.K.I."/>
            <person name="Janitza P."/>
            <person name="Kern R."/>
            <person name="Heyl A."/>
            <person name="Rumpler F."/>
            <person name="Villalobos L.I.A.C."/>
            <person name="Clay J.M."/>
            <person name="Skokan R."/>
            <person name="Toyoda A."/>
            <person name="Suzuki Y."/>
            <person name="Kagoshima H."/>
            <person name="Schijlen E."/>
            <person name="Tajeshwar N."/>
            <person name="Catarino B."/>
            <person name="Hetherington A.J."/>
            <person name="Saltykova A."/>
            <person name="Bonnot C."/>
            <person name="Breuninger H."/>
            <person name="Symeonidi A."/>
            <person name="Radhakrishnan G.V."/>
            <person name="Van Nieuwerburgh F."/>
            <person name="Deforce D."/>
            <person name="Chang C."/>
            <person name="Karol K.G."/>
            <person name="Hedrich R."/>
            <person name="Ulvskov P."/>
            <person name="Glockner G."/>
            <person name="Delwiche C.F."/>
            <person name="Petrasek J."/>
            <person name="Van de Peer Y."/>
            <person name="Friml J."/>
            <person name="Beilby M."/>
            <person name="Dolan L."/>
            <person name="Kohara Y."/>
            <person name="Sugano S."/>
            <person name="Fujiyama A."/>
            <person name="Delaux P.-M."/>
            <person name="Quint M."/>
            <person name="TheiBen G."/>
            <person name="Hagemann M."/>
            <person name="Harholt J."/>
            <person name="Dunand C."/>
            <person name="Zachgo S."/>
            <person name="Langdale J."/>
            <person name="Maumus F."/>
            <person name="Straeten D.V.D."/>
            <person name="Gould S.B."/>
            <person name="Rensing S.A."/>
        </authorList>
    </citation>
    <scope>NUCLEOTIDE SEQUENCE [LARGE SCALE GENOMIC DNA]</scope>
    <source>
        <strain evidence="4 5">S276</strain>
    </source>
</reference>
<dbReference type="InterPro" id="IPR000477">
    <property type="entry name" value="RT_dom"/>
</dbReference>
<comment type="caution">
    <text evidence="4">The sequence shown here is derived from an EMBL/GenBank/DDBJ whole genome shotgun (WGS) entry which is preliminary data.</text>
</comment>
<evidence type="ECO:0000313" key="5">
    <source>
        <dbReference type="Proteomes" id="UP000265515"/>
    </source>
</evidence>